<name>A0A1X0WHA5_9GAMM</name>
<accession>A0A1X0WHA5</accession>
<organism evidence="8 9">
    <name type="scientific">Rouxiella badensis</name>
    <dbReference type="NCBI Taxonomy" id="1646377"/>
    <lineage>
        <taxon>Bacteria</taxon>
        <taxon>Pseudomonadati</taxon>
        <taxon>Pseudomonadota</taxon>
        <taxon>Gammaproteobacteria</taxon>
        <taxon>Enterobacterales</taxon>
        <taxon>Yersiniaceae</taxon>
        <taxon>Rouxiella</taxon>
    </lineage>
</organism>
<keyword evidence="9" id="KW-1185">Reference proteome</keyword>
<dbReference type="PANTHER" id="PTHR23063">
    <property type="entry name" value="PHOSPHOLIPID ACYLTRANSFERASE"/>
    <property type="match status" value="1"/>
</dbReference>
<keyword evidence="6" id="KW-0012">Acyltransferase</keyword>
<evidence type="ECO:0008006" key="10">
    <source>
        <dbReference type="Google" id="ProtNLM"/>
    </source>
</evidence>
<dbReference type="STRING" id="1646377.BS640_07400"/>
<dbReference type="PANTHER" id="PTHR23063:SF52">
    <property type="entry name" value="LYSOPHOSPHATIDYLCHOLINE ACYLTRANSFERASE"/>
    <property type="match status" value="1"/>
</dbReference>
<keyword evidence="4" id="KW-0443">Lipid metabolism</keyword>
<comment type="caution">
    <text evidence="8">The sequence shown here is derived from an EMBL/GenBank/DDBJ whole genome shotgun (WGS) entry which is preliminary data.</text>
</comment>
<evidence type="ECO:0000256" key="4">
    <source>
        <dbReference type="ARBA" id="ARBA00023098"/>
    </source>
</evidence>
<dbReference type="RefSeq" id="WP_084912282.1">
    <property type="nucleotide sequence ID" value="NZ_CP114062.1"/>
</dbReference>
<dbReference type="GO" id="GO:0006629">
    <property type="term" value="P:lipid metabolic process"/>
    <property type="evidence" value="ECO:0007669"/>
    <property type="project" value="UniProtKB-KW"/>
</dbReference>
<keyword evidence="1" id="KW-0808">Transferase</keyword>
<evidence type="ECO:0000256" key="6">
    <source>
        <dbReference type="ARBA" id="ARBA00023315"/>
    </source>
</evidence>
<keyword evidence="5 7" id="KW-0472">Membrane</keyword>
<reference evidence="8 9" key="1">
    <citation type="journal article" date="2017" name="Int. J. Syst. Evol. Microbiol.">
        <title>Rouxiella badensis sp. nov. and Rouxiella silvae sp. nov. isolated from peat bog soil in Germany and emendation of the genus description.</title>
        <authorList>
            <person name="Le Fleche-Mateos A."/>
            <person name="Kugler J.H."/>
            <person name="Hansen S.H."/>
            <person name="Syldatk C."/>
            <person name="Hausmann R."/>
            <person name="Lomprez F."/>
            <person name="Vandenbogaert M."/>
            <person name="Manuguerra J.C."/>
            <person name="Grimont P.A."/>
        </authorList>
    </citation>
    <scope>NUCLEOTIDE SEQUENCE [LARGE SCALE GENOMIC DNA]</scope>
    <source>
        <strain evidence="8 9">DSM 100043</strain>
    </source>
</reference>
<evidence type="ECO:0000313" key="9">
    <source>
        <dbReference type="Proteomes" id="UP000192536"/>
    </source>
</evidence>
<evidence type="ECO:0000256" key="2">
    <source>
        <dbReference type="ARBA" id="ARBA00022692"/>
    </source>
</evidence>
<dbReference type="SUPFAM" id="SSF69593">
    <property type="entry name" value="Glycerol-3-phosphate (1)-acyltransferase"/>
    <property type="match status" value="1"/>
</dbReference>
<sequence>MKNDDVILLCDHAVFQGEKKNPILWALWFPLGILVALCRVTLLVIYTVLIQACSVETKKKSYIRLLRLIGIKVTSNLDYDTVKKHTNGCVVAANHISVFDHFPALAMPLSTLMVHHVDSIAGKVMGFLLFKGSGSAYWQVTDLKQMVKKFREWKKSPDGVALYVTPEATINNRRGLFRFRHDFLVRGRPVVPMAMTLRLPFGLSPNPIDSSGIAKFLRLLTSPTLHFNLDYLDTIPAYVSEAESGTPQEYADRIQQSIAQHLGIPATHVTREEKHQYRAGRKK</sequence>
<gene>
    <name evidence="8" type="ORF">BS640_07400</name>
</gene>
<protein>
    <recommendedName>
        <fullName evidence="10">Phospholipid/glycerol acyltransferase domain-containing protein</fullName>
    </recommendedName>
</protein>
<keyword evidence="2 7" id="KW-0812">Transmembrane</keyword>
<feature type="transmembrane region" description="Helical" evidence="7">
    <location>
        <begin position="25"/>
        <end position="50"/>
    </location>
</feature>
<evidence type="ECO:0000313" key="8">
    <source>
        <dbReference type="EMBL" id="ORJ26152.1"/>
    </source>
</evidence>
<proteinExistence type="predicted"/>
<dbReference type="Proteomes" id="UP000192536">
    <property type="component" value="Unassembled WGS sequence"/>
</dbReference>
<evidence type="ECO:0000256" key="5">
    <source>
        <dbReference type="ARBA" id="ARBA00023136"/>
    </source>
</evidence>
<dbReference type="GeneID" id="93565034"/>
<evidence type="ECO:0000256" key="1">
    <source>
        <dbReference type="ARBA" id="ARBA00022679"/>
    </source>
</evidence>
<dbReference type="EMBL" id="MRWE01000009">
    <property type="protein sequence ID" value="ORJ26152.1"/>
    <property type="molecule type" value="Genomic_DNA"/>
</dbReference>
<dbReference type="AlphaFoldDB" id="A0A1X0WHA5"/>
<dbReference type="GO" id="GO:0016746">
    <property type="term" value="F:acyltransferase activity"/>
    <property type="evidence" value="ECO:0007669"/>
    <property type="project" value="UniProtKB-KW"/>
</dbReference>
<evidence type="ECO:0000256" key="7">
    <source>
        <dbReference type="SAM" id="Phobius"/>
    </source>
</evidence>
<evidence type="ECO:0000256" key="3">
    <source>
        <dbReference type="ARBA" id="ARBA00022989"/>
    </source>
</evidence>
<keyword evidence="3 7" id="KW-1133">Transmembrane helix</keyword>